<evidence type="ECO:0000256" key="3">
    <source>
        <dbReference type="ARBA" id="ARBA00022643"/>
    </source>
</evidence>
<evidence type="ECO:0000256" key="4">
    <source>
        <dbReference type="ARBA" id="ARBA00022679"/>
    </source>
</evidence>
<dbReference type="Proteomes" id="UP000247810">
    <property type="component" value="Unassembled WGS sequence"/>
</dbReference>
<gene>
    <name evidence="6" type="ORF">BO71DRAFT_463954</name>
</gene>
<dbReference type="EMBL" id="KZ825817">
    <property type="protein sequence ID" value="PYH97887.1"/>
    <property type="molecule type" value="Genomic_DNA"/>
</dbReference>
<evidence type="ECO:0000259" key="5">
    <source>
        <dbReference type="Pfam" id="PF02441"/>
    </source>
</evidence>
<dbReference type="VEuPathDB" id="FungiDB:BO71DRAFT_463954"/>
<dbReference type="InterPro" id="IPR036551">
    <property type="entry name" value="Flavin_trans-like"/>
</dbReference>
<evidence type="ECO:0000313" key="7">
    <source>
        <dbReference type="Proteomes" id="UP000247810"/>
    </source>
</evidence>
<evidence type="ECO:0000256" key="1">
    <source>
        <dbReference type="ARBA" id="ARBA00022602"/>
    </source>
</evidence>
<dbReference type="GO" id="GO:0004659">
    <property type="term" value="F:prenyltransferase activity"/>
    <property type="evidence" value="ECO:0007669"/>
    <property type="project" value="UniProtKB-KW"/>
</dbReference>
<dbReference type="NCBIfam" id="TIGR00421">
    <property type="entry name" value="ubiX_pad"/>
    <property type="match status" value="1"/>
</dbReference>
<keyword evidence="7" id="KW-1185">Reference proteome</keyword>
<dbReference type="InterPro" id="IPR004507">
    <property type="entry name" value="UbiX-like"/>
</dbReference>
<feature type="domain" description="Flavoprotein" evidence="5">
    <location>
        <begin position="25"/>
        <end position="171"/>
    </location>
</feature>
<dbReference type="SUPFAM" id="SSF52507">
    <property type="entry name" value="Homo-oligomeric flavin-containing Cys decarboxylases, HFCD"/>
    <property type="match status" value="1"/>
</dbReference>
<keyword evidence="2" id="KW-0285">Flavoprotein</keyword>
<keyword evidence="3" id="KW-0288">FMN</keyword>
<reference evidence="6 7" key="1">
    <citation type="submission" date="2018-02" db="EMBL/GenBank/DDBJ databases">
        <title>The genomes of Aspergillus section Nigri reveals drivers in fungal speciation.</title>
        <authorList>
            <consortium name="DOE Joint Genome Institute"/>
            <person name="Vesth T.C."/>
            <person name="Nybo J."/>
            <person name="Theobald S."/>
            <person name="Brandl J."/>
            <person name="Frisvad J.C."/>
            <person name="Nielsen K.F."/>
            <person name="Lyhne E.K."/>
            <person name="Kogle M.E."/>
            <person name="Kuo A."/>
            <person name="Riley R."/>
            <person name="Clum A."/>
            <person name="Nolan M."/>
            <person name="Lipzen A."/>
            <person name="Salamov A."/>
            <person name="Henrissat B."/>
            <person name="Wiebenga A."/>
            <person name="De vries R.P."/>
            <person name="Grigoriev I.V."/>
            <person name="Mortensen U.H."/>
            <person name="Andersen M.R."/>
            <person name="Baker S.E."/>
        </authorList>
    </citation>
    <scope>NUCLEOTIDE SEQUENCE [LARGE SCALE GENOMIC DNA]</scope>
    <source>
        <strain evidence="6 7">CBS 707.79</strain>
    </source>
</reference>
<proteinExistence type="predicted"/>
<dbReference type="OrthoDB" id="5126881at2759"/>
<keyword evidence="4" id="KW-0808">Transferase</keyword>
<dbReference type="AlphaFoldDB" id="A0A319DUS6"/>
<dbReference type="Gene3D" id="3.40.50.1950">
    <property type="entry name" value="Flavin prenyltransferase-like"/>
    <property type="match status" value="1"/>
</dbReference>
<dbReference type="STRING" id="1448320.A0A319DUS6"/>
<name>A0A319DUS6_9EURO</name>
<accession>A0A319DUS6</accession>
<dbReference type="InterPro" id="IPR003382">
    <property type="entry name" value="Flavoprotein"/>
</dbReference>
<protein>
    <submittedName>
        <fullName evidence="6">Flavo protein family</fullName>
    </submittedName>
</protein>
<organism evidence="6 7">
    <name type="scientific">Aspergillus ellipticus CBS 707.79</name>
    <dbReference type="NCBI Taxonomy" id="1448320"/>
    <lineage>
        <taxon>Eukaryota</taxon>
        <taxon>Fungi</taxon>
        <taxon>Dikarya</taxon>
        <taxon>Ascomycota</taxon>
        <taxon>Pezizomycotina</taxon>
        <taxon>Eurotiomycetes</taxon>
        <taxon>Eurotiomycetidae</taxon>
        <taxon>Eurotiales</taxon>
        <taxon>Aspergillaceae</taxon>
        <taxon>Aspergillus</taxon>
        <taxon>Aspergillus subgen. Circumdati</taxon>
    </lineage>
</organism>
<keyword evidence="1" id="KW-0637">Prenyltransferase</keyword>
<evidence type="ECO:0000256" key="2">
    <source>
        <dbReference type="ARBA" id="ARBA00022630"/>
    </source>
</evidence>
<dbReference type="Pfam" id="PF02441">
    <property type="entry name" value="Flavoprotein"/>
    <property type="match status" value="1"/>
</dbReference>
<evidence type="ECO:0000313" key="6">
    <source>
        <dbReference type="EMBL" id="PYH97887.1"/>
    </source>
</evidence>
<sequence length="188" mass="20537">MFPTPPWILPLATSTPTPTPTSRHKRIIVALTGATGTIVGIRALLALRRLHVETHLILSKWAETTVRHETSYTVPNVRSLADHVYRNNDLAAPIASVSFRVDGMILIPCSMKTLAAITIGFGEDLVARAADNMLSVTRHGAVVFLPVPAFYTRPAGLEEVVDRIAGRVLDLFGLEIEGLPRWKGLGRE</sequence>